<dbReference type="InterPro" id="IPR035088">
    <property type="entry name" value="PA_Ca-bd"/>
</dbReference>
<dbReference type="Pfam" id="PF17476">
    <property type="entry name" value="Binary_toxB_3"/>
    <property type="match status" value="1"/>
</dbReference>
<evidence type="ECO:0000313" key="4">
    <source>
        <dbReference type="EMBL" id="MDC4242490.1"/>
    </source>
</evidence>
<organism evidence="4 5">
    <name type="scientific">Clostridium tertium</name>
    <dbReference type="NCBI Taxonomy" id="1559"/>
    <lineage>
        <taxon>Bacteria</taxon>
        <taxon>Bacillati</taxon>
        <taxon>Bacillota</taxon>
        <taxon>Clostridia</taxon>
        <taxon>Eubacteriales</taxon>
        <taxon>Clostridiaceae</taxon>
        <taxon>Clostridium</taxon>
    </lineage>
</organism>
<dbReference type="RefSeq" id="WP_272470799.1">
    <property type="nucleotide sequence ID" value="NZ_JAMRYU010000035.1"/>
</dbReference>
<dbReference type="Pfam" id="PF03495">
    <property type="entry name" value="Binary_toxB"/>
    <property type="match status" value="1"/>
</dbReference>
<feature type="domain" description="Clostridial binary toxin B/anthrax toxin PA" evidence="3">
    <location>
        <begin position="456"/>
        <end position="562"/>
    </location>
</feature>
<dbReference type="GO" id="GO:0005576">
    <property type="term" value="C:extracellular region"/>
    <property type="evidence" value="ECO:0007669"/>
    <property type="project" value="InterPro"/>
</dbReference>
<dbReference type="PRINTS" id="PR01391">
    <property type="entry name" value="BINARYTOXINB"/>
</dbReference>
<evidence type="ECO:0000259" key="1">
    <source>
        <dbReference type="Pfam" id="PF03495"/>
    </source>
</evidence>
<dbReference type="Pfam" id="PF17475">
    <property type="entry name" value="Binary_toxB_2"/>
    <property type="match status" value="1"/>
</dbReference>
<dbReference type="GO" id="GO:0051260">
    <property type="term" value="P:protein homooligomerization"/>
    <property type="evidence" value="ECO:0007669"/>
    <property type="project" value="InterPro"/>
</dbReference>
<dbReference type="Proteomes" id="UP001141183">
    <property type="component" value="Unassembled WGS sequence"/>
</dbReference>
<dbReference type="SUPFAM" id="SSF56988">
    <property type="entry name" value="Anthrax protective antigen"/>
    <property type="match status" value="1"/>
</dbReference>
<keyword evidence="5" id="KW-1185">Reference proteome</keyword>
<feature type="domain" description="Protective antigen heptamerisation" evidence="2">
    <location>
        <begin position="245"/>
        <end position="449"/>
    </location>
</feature>
<dbReference type="AlphaFoldDB" id="A0A9X3XNB2"/>
<name>A0A9X3XNB2_9CLOT</name>
<dbReference type="Gene3D" id="2.60.120.240">
    <property type="entry name" value="Protective antigen, heptamerisation domain"/>
    <property type="match status" value="1"/>
</dbReference>
<feature type="domain" description="Protective antigen Ca-binding" evidence="1">
    <location>
        <begin position="166"/>
        <end position="242"/>
    </location>
</feature>
<accession>A0A9X3XNB2</accession>
<gene>
    <name evidence="4" type="ORF">NE398_20370</name>
</gene>
<dbReference type="InterPro" id="IPR037149">
    <property type="entry name" value="PA_heptamer_dom_sf"/>
</dbReference>
<evidence type="ECO:0000259" key="2">
    <source>
        <dbReference type="Pfam" id="PF17475"/>
    </source>
</evidence>
<dbReference type="EMBL" id="JAMRYU010000035">
    <property type="protein sequence ID" value="MDC4242490.1"/>
    <property type="molecule type" value="Genomic_DNA"/>
</dbReference>
<dbReference type="InterPro" id="IPR035331">
    <property type="entry name" value="Binary_toxB_3"/>
</dbReference>
<dbReference type="Gene3D" id="3.90.182.10">
    <property type="entry name" value="Toxin - Anthrax Protective Antigen,domain 1"/>
    <property type="match status" value="1"/>
</dbReference>
<evidence type="ECO:0000259" key="3">
    <source>
        <dbReference type="Pfam" id="PF17476"/>
    </source>
</evidence>
<protein>
    <recommendedName>
        <fullName evidence="6">Protective antigen</fullName>
    </recommendedName>
</protein>
<evidence type="ECO:0008006" key="6">
    <source>
        <dbReference type="Google" id="ProtNLM"/>
    </source>
</evidence>
<proteinExistence type="predicted"/>
<evidence type="ECO:0000313" key="5">
    <source>
        <dbReference type="Proteomes" id="UP001141183"/>
    </source>
</evidence>
<reference evidence="4" key="1">
    <citation type="submission" date="2022-05" db="EMBL/GenBank/DDBJ databases">
        <title>Draft genome sequence of Clostridium tertium strain CP3 isolated from Peru.</title>
        <authorList>
            <person name="Hurtado R."/>
            <person name="Lima L."/>
            <person name="Sousa T."/>
            <person name="Jaiswal A.K."/>
            <person name="Tiwari S."/>
            <person name="Maturrano L."/>
            <person name="Brenig B."/>
            <person name="Azevedo V."/>
        </authorList>
    </citation>
    <scope>NUCLEOTIDE SEQUENCE</scope>
    <source>
        <strain evidence="4">CP3</strain>
    </source>
</reference>
<dbReference type="Gene3D" id="3.10.20.110">
    <property type="match status" value="1"/>
</dbReference>
<dbReference type="InterPro" id="IPR027439">
    <property type="entry name" value="PA_heptamer_dom"/>
</dbReference>
<sequence>MKEIKSKIKKDFKAVGQYFYGENFNEPAFIISKSNELFNLYKDSLKSVYLTNEIKSVRWITNFTPKNSGLYSFKTINEEFTHIFINGELIDDKGIFLNKGEIYKFIVAYFGNSNATQNDLIDLKVIPLFNGIKSEFNSEDFSIPKVISFEEVYELFEDNTITEKFKDTDDDGICDEWEKNGYTVIGNVVCKWSDSFAERGFKKYVSNPYESHTAGDPYSDLEKASGAIDKSINKVAWDPLVAAYPSISVGMENLIISNTKKSQLENKKSVSRSISSSIGMSNTIGIDANASFSLFSGISASTTGHYANTSTQTVDSSKTAGQEWAKQLSIDTSKSANINANIRYYNLGTAPIYNLKTTTNLVLGKETIATISSQPNQEAFSLAPGGIYPKKNVHGISLNTLDQFSTTPITINLEQLERLDLGESLRLETTQFKGEFARRNSSGGQVVVKENEWSHYLPQIESATAGIIVNFNNNSVIERRVAARDSDNPNDLTPELTLGQALEKAMGAKKDSNTFFIINEYTDIKYTLDPSLVYFVFDKKTKKLIDKEIKDKTNIYDIIIRPGMNIQINVPLKYDTFDSKKLQWSGGIYDLTNGVNGGKCYKFNNLARLTSLELNTDFRYLISMDVKADTSCNLTLIFENDSNLKTTFSINDLYSKQYLIVKSFETDRLLNSLTFNSDKVTNVYIDNFSIVRIDKTIDYLKIENLGYRDITTNRRNIFLTSSDITKCISSKNNRAIIEKYTNDSRFKFLLKFQPLLNGFAIFNLENLALTWNPQLQELTYEEFQLRETQIWYFNEVNKNERTYHRIISSLDRSKVLEFIPDLEDTRNLQINDLNESNINQLFFWQKVD</sequence>
<dbReference type="InterPro" id="IPR003896">
    <property type="entry name" value="Bacterial_exotoxin_B"/>
</dbReference>
<comment type="caution">
    <text evidence="4">The sequence shown here is derived from an EMBL/GenBank/DDBJ whole genome shotgun (WGS) entry which is preliminary data.</text>
</comment>